<protein>
    <submittedName>
        <fullName evidence="1">Uncharacterized protein</fullName>
    </submittedName>
</protein>
<name>A0A6B9LAM4_9CAUD</name>
<organism evidence="1 2">
    <name type="scientific">Flavobacterium phage vB_FspS_laban6-1</name>
    <dbReference type="NCBI Taxonomy" id="2686250"/>
    <lineage>
        <taxon>Viruses</taxon>
        <taxon>Duplodnaviria</taxon>
        <taxon>Heunggongvirae</taxon>
        <taxon>Uroviricota</taxon>
        <taxon>Caudoviricetes</taxon>
        <taxon>Duneviridae</taxon>
        <taxon>Labanvirus</taxon>
        <taxon>Labanvirus laban</taxon>
    </lineage>
</organism>
<evidence type="ECO:0000313" key="1">
    <source>
        <dbReference type="EMBL" id="QHB38986.1"/>
    </source>
</evidence>
<gene>
    <name evidence="1" type="ORF">laban61_gp015</name>
</gene>
<proteinExistence type="predicted"/>
<evidence type="ECO:0000313" key="2">
    <source>
        <dbReference type="Proteomes" id="UP000465101"/>
    </source>
</evidence>
<keyword evidence="2" id="KW-1185">Reference proteome</keyword>
<dbReference type="Proteomes" id="UP000465101">
    <property type="component" value="Segment"/>
</dbReference>
<sequence length="65" mass="7480">MSPEQINELFEAEIKKRGLATKIPTITKAVLYNWRQGRSEATLGQKIEVLYFLGKIKIKKNNESD</sequence>
<accession>A0A6B9LAM4</accession>
<dbReference type="EMBL" id="MN812211">
    <property type="protein sequence ID" value="QHB38986.1"/>
    <property type="molecule type" value="Genomic_DNA"/>
</dbReference>
<reference evidence="1 2" key="1">
    <citation type="journal article" date="2020" name="Viruses">
        <title>Diversity and Host Interactions Among Virulent and Temperate Baltic Sea Flavobacterium Phages.</title>
        <authorList>
            <person name="Nilsson E."/>
            <person name="Bayfield O.W."/>
            <person name="Lundin D."/>
            <person name="Antson A.A."/>
            <person name="Holmfeldt K."/>
        </authorList>
    </citation>
    <scope>NUCLEOTIDE SEQUENCE [LARGE SCALE GENOMIC DNA]</scope>
</reference>